<organism evidence="1 2">
    <name type="scientific">Geoglobus acetivorans</name>
    <dbReference type="NCBI Taxonomy" id="565033"/>
    <lineage>
        <taxon>Archaea</taxon>
        <taxon>Methanobacteriati</taxon>
        <taxon>Methanobacteriota</taxon>
        <taxon>Archaeoglobi</taxon>
        <taxon>Archaeoglobales</taxon>
        <taxon>Archaeoglobaceae</taxon>
        <taxon>Geoglobus</taxon>
    </lineage>
</organism>
<dbReference type="eggNOG" id="arCOG11245">
    <property type="taxonomic scope" value="Archaea"/>
</dbReference>
<name>A0A0A7GDI8_GEOAI</name>
<evidence type="ECO:0000313" key="2">
    <source>
        <dbReference type="Proteomes" id="UP000030624"/>
    </source>
</evidence>
<dbReference type="GeneID" id="24797431"/>
<dbReference type="AlphaFoldDB" id="A0A0A7GDI8"/>
<dbReference type="KEGG" id="gac:GACE_0834"/>
<reference evidence="1 2" key="1">
    <citation type="journal article" date="2015" name="Appl. Environ. Microbiol.">
        <title>The Geoglobus acetivorans genome: Fe(III) reduction, acetate utilization, autotrophic growth, and degradation of aromatic compounds in a hyperthermophilic archaeon.</title>
        <authorList>
            <person name="Mardanov A.V."/>
            <person name="Slododkina G.B."/>
            <person name="Slobodkin A.I."/>
            <person name="Beletsky A.V."/>
            <person name="Gavrilov S.N."/>
            <person name="Kublanov I.V."/>
            <person name="Bonch-Osmolovskaya E.A."/>
            <person name="Skryabin K.G."/>
            <person name="Ravin N.V."/>
        </authorList>
    </citation>
    <scope>NUCLEOTIDE SEQUENCE [LARGE SCALE GENOMIC DNA]</scope>
    <source>
        <strain evidence="1 2">SBH6</strain>
    </source>
</reference>
<dbReference type="Proteomes" id="UP000030624">
    <property type="component" value="Chromosome"/>
</dbReference>
<accession>A0A0A7GDI8</accession>
<sequence>MIDKLLRLIDAKLDNINTVALGIVTQVDNSRLRCNVKLKHKIQGNEIELFDVPIACLRSSVGTIYVPLREGDVVLVLFSKYELEEQLKNRDTVAVNELLRFNINDALVFGGLFTLADSIPSINPDRINIIGDVYIDGDLDFKTIRGVSADSGSWHPPGV</sequence>
<dbReference type="EMBL" id="CP009552">
    <property type="protein sequence ID" value="AIY89883.1"/>
    <property type="molecule type" value="Genomic_DNA"/>
</dbReference>
<dbReference type="STRING" id="565033.GACE_0834"/>
<protein>
    <submittedName>
        <fullName evidence="1">Uncharacterized protein</fullName>
    </submittedName>
</protein>
<dbReference type="InterPro" id="IPR037026">
    <property type="entry name" value="Vgr_OB-fold_dom_sf"/>
</dbReference>
<dbReference type="Gene3D" id="2.40.50.230">
    <property type="entry name" value="Gp5 N-terminal domain"/>
    <property type="match status" value="1"/>
</dbReference>
<evidence type="ECO:0000313" key="1">
    <source>
        <dbReference type="EMBL" id="AIY89883.1"/>
    </source>
</evidence>
<gene>
    <name evidence="1" type="ORF">GACE_0834</name>
</gene>
<proteinExistence type="predicted"/>
<dbReference type="HOGENOM" id="CLU_1656816_0_0_2"/>
<dbReference type="RefSeq" id="WP_048091420.1">
    <property type="nucleotide sequence ID" value="NZ_CP009552.1"/>
</dbReference>